<dbReference type="AlphaFoldDB" id="A0A4Q1JJF9"/>
<dbReference type="OrthoDB" id="977141at2"/>
<sequence>MKILLKLKKSVFIITLFLISSLNSIAQEYNYGVMFGVNSSNKRLSKKELGKEIYDAKTTLNLNAFIKYKSKNFWGISIEPGFIQKGSKENFYSLEEGEFDYSQLNYIQVPLLAELFATEKLYFSIGPEFSYLLSAKMKSDDSKIDITDIYDKRFELSSIIGLNYKVLKKVDIGIRYSHGLTSILELGSTHNGQVKEYNKYFQFLIKYRI</sequence>
<protein>
    <submittedName>
        <fullName evidence="2">PorT family protein</fullName>
    </submittedName>
</protein>
<accession>A0A4Q1JJF9</accession>
<evidence type="ECO:0000313" key="3">
    <source>
        <dbReference type="Proteomes" id="UP000289703"/>
    </source>
</evidence>
<dbReference type="Proteomes" id="UP000289703">
    <property type="component" value="Unassembled WGS sequence"/>
</dbReference>
<proteinExistence type="predicted"/>
<dbReference type="InterPro" id="IPR025665">
    <property type="entry name" value="Beta-barrel_OMP_2"/>
</dbReference>
<evidence type="ECO:0000259" key="1">
    <source>
        <dbReference type="Pfam" id="PF13568"/>
    </source>
</evidence>
<dbReference type="RefSeq" id="WP_129255045.1">
    <property type="nucleotide sequence ID" value="NZ_SAXA01000012.1"/>
</dbReference>
<name>A0A4Q1JJF9_9BACT</name>
<evidence type="ECO:0000313" key="2">
    <source>
        <dbReference type="EMBL" id="RXQ90944.1"/>
    </source>
</evidence>
<feature type="domain" description="Outer membrane protein beta-barrel" evidence="1">
    <location>
        <begin position="26"/>
        <end position="184"/>
    </location>
</feature>
<gene>
    <name evidence="2" type="ORF">EO244_12630</name>
</gene>
<keyword evidence="3" id="KW-1185">Reference proteome</keyword>
<reference evidence="2 3" key="1">
    <citation type="submission" date="2019-01" db="EMBL/GenBank/DDBJ databases">
        <title>Ancylomarina salipaludis sp. nov., isolated from a salt marsh.</title>
        <authorList>
            <person name="Yoon J.-H."/>
        </authorList>
    </citation>
    <scope>NUCLEOTIDE SEQUENCE [LARGE SCALE GENOMIC DNA]</scope>
    <source>
        <strain evidence="2 3">SHSM-M15</strain>
    </source>
</reference>
<dbReference type="EMBL" id="SAXA01000012">
    <property type="protein sequence ID" value="RXQ90944.1"/>
    <property type="molecule type" value="Genomic_DNA"/>
</dbReference>
<organism evidence="2 3">
    <name type="scientific">Ancylomarina salipaludis</name>
    <dbReference type="NCBI Taxonomy" id="2501299"/>
    <lineage>
        <taxon>Bacteria</taxon>
        <taxon>Pseudomonadati</taxon>
        <taxon>Bacteroidota</taxon>
        <taxon>Bacteroidia</taxon>
        <taxon>Marinilabiliales</taxon>
        <taxon>Marinifilaceae</taxon>
        <taxon>Ancylomarina</taxon>
    </lineage>
</organism>
<comment type="caution">
    <text evidence="2">The sequence shown here is derived from an EMBL/GenBank/DDBJ whole genome shotgun (WGS) entry which is preliminary data.</text>
</comment>
<dbReference type="Pfam" id="PF13568">
    <property type="entry name" value="OMP_b-brl_2"/>
    <property type="match status" value="1"/>
</dbReference>